<dbReference type="InterPro" id="IPR036259">
    <property type="entry name" value="MFS_trans_sf"/>
</dbReference>
<keyword evidence="8 10" id="KW-0472">Membrane</keyword>
<evidence type="ECO:0000313" key="13">
    <source>
        <dbReference type="Proteomes" id="UP001153069"/>
    </source>
</evidence>
<feature type="transmembrane region" description="Helical" evidence="10">
    <location>
        <begin position="302"/>
        <end position="325"/>
    </location>
</feature>
<evidence type="ECO:0000256" key="8">
    <source>
        <dbReference type="ARBA" id="ARBA00023136"/>
    </source>
</evidence>
<dbReference type="Pfam" id="PF00083">
    <property type="entry name" value="Sugar_tr"/>
    <property type="match status" value="1"/>
</dbReference>
<dbReference type="GO" id="GO:0015293">
    <property type="term" value="F:symporter activity"/>
    <property type="evidence" value="ECO:0007669"/>
    <property type="project" value="UniProtKB-KW"/>
</dbReference>
<dbReference type="GO" id="GO:0005886">
    <property type="term" value="C:plasma membrane"/>
    <property type="evidence" value="ECO:0007669"/>
    <property type="project" value="UniProtKB-SubCell"/>
</dbReference>
<feature type="transmembrane region" description="Helical" evidence="10">
    <location>
        <begin position="207"/>
        <end position="230"/>
    </location>
</feature>
<keyword evidence="7 10" id="KW-1133">Transmembrane helix</keyword>
<dbReference type="InterPro" id="IPR011701">
    <property type="entry name" value="MFS"/>
</dbReference>
<name>A0A9N8DC40_9STRA</name>
<dbReference type="InterPro" id="IPR005828">
    <property type="entry name" value="MFS_sugar_transport-like"/>
</dbReference>
<dbReference type="Gene3D" id="1.20.1250.20">
    <property type="entry name" value="MFS general substrate transporter like domains"/>
    <property type="match status" value="1"/>
</dbReference>
<feature type="transmembrane region" description="Helical" evidence="10">
    <location>
        <begin position="169"/>
        <end position="195"/>
    </location>
</feature>
<feature type="compositionally biased region" description="Polar residues" evidence="9">
    <location>
        <begin position="11"/>
        <end position="21"/>
    </location>
</feature>
<dbReference type="AlphaFoldDB" id="A0A9N8DC40"/>
<organism evidence="12 13">
    <name type="scientific">Seminavis robusta</name>
    <dbReference type="NCBI Taxonomy" id="568900"/>
    <lineage>
        <taxon>Eukaryota</taxon>
        <taxon>Sar</taxon>
        <taxon>Stramenopiles</taxon>
        <taxon>Ochrophyta</taxon>
        <taxon>Bacillariophyta</taxon>
        <taxon>Bacillariophyceae</taxon>
        <taxon>Bacillariophycidae</taxon>
        <taxon>Naviculales</taxon>
        <taxon>Naviculaceae</taxon>
        <taxon>Seminavis</taxon>
    </lineage>
</organism>
<feature type="transmembrane region" description="Helical" evidence="10">
    <location>
        <begin position="431"/>
        <end position="454"/>
    </location>
</feature>
<feature type="domain" description="Major facilitator superfamily (MFS) profile" evidence="11">
    <location>
        <begin position="69"/>
        <end position="485"/>
    </location>
</feature>
<accession>A0A9N8DC40</accession>
<keyword evidence="5 10" id="KW-0812">Transmembrane</keyword>
<feature type="transmembrane region" description="Helical" evidence="10">
    <location>
        <begin position="337"/>
        <end position="356"/>
    </location>
</feature>
<comment type="subcellular location">
    <subcellularLocation>
        <location evidence="1">Cell membrane</location>
        <topology evidence="1">Multi-pass membrane protein</topology>
    </subcellularLocation>
</comment>
<dbReference type="PANTHER" id="PTHR43528">
    <property type="entry name" value="ALPHA-KETOGLUTARATE PERMEASE"/>
    <property type="match status" value="1"/>
</dbReference>
<reference evidence="12" key="1">
    <citation type="submission" date="2020-06" db="EMBL/GenBank/DDBJ databases">
        <authorList>
            <consortium name="Plant Systems Biology data submission"/>
        </authorList>
    </citation>
    <scope>NUCLEOTIDE SEQUENCE</scope>
    <source>
        <strain evidence="12">D6</strain>
    </source>
</reference>
<keyword evidence="4" id="KW-1003">Cell membrane</keyword>
<evidence type="ECO:0000256" key="5">
    <source>
        <dbReference type="ARBA" id="ARBA00022692"/>
    </source>
</evidence>
<feature type="transmembrane region" description="Helical" evidence="10">
    <location>
        <begin position="81"/>
        <end position="101"/>
    </location>
</feature>
<dbReference type="InterPro" id="IPR051084">
    <property type="entry name" value="H+-coupled_symporters"/>
</dbReference>
<feature type="transmembrane region" description="Helical" evidence="10">
    <location>
        <begin position="394"/>
        <end position="419"/>
    </location>
</feature>
<dbReference type="PANTHER" id="PTHR43528:SF1">
    <property type="entry name" value="ALPHA-KETOGLUTARATE PERMEASE"/>
    <property type="match status" value="1"/>
</dbReference>
<gene>
    <name evidence="12" type="ORF">SEMRO_30_G019860.1</name>
</gene>
<dbReference type="PROSITE" id="PS50850">
    <property type="entry name" value="MFS"/>
    <property type="match status" value="1"/>
</dbReference>
<protein>
    <submittedName>
        <fullName evidence="12">Glycine betaine/proline/ectoine/pipecolic acid transporter OusA</fullName>
    </submittedName>
</protein>
<feature type="region of interest" description="Disordered" evidence="9">
    <location>
        <begin position="498"/>
        <end position="530"/>
    </location>
</feature>
<comment type="caution">
    <text evidence="12">The sequence shown here is derived from an EMBL/GenBank/DDBJ whole genome shotgun (WGS) entry which is preliminary data.</text>
</comment>
<evidence type="ECO:0000256" key="6">
    <source>
        <dbReference type="ARBA" id="ARBA00022847"/>
    </source>
</evidence>
<sequence>MLVAGSDNGAEASNGSPSQVELTEIPKENGHTAASAASVEAYAGDEPTADSNGGPTIEPPTIKKSDFGNLLAGTLGNTLEWYDFALFGFLSDVIGGVFFPSHQQGHMAITESFLVFGVAFLFRPIGGVVMGYIGDKYGRRKALIISIYCMAFPTFAMGCLPSYERVGDLAIVLLVLVRLLQGFSVGGQLMASAVFTLEGHDRDHWGYYGSLVMATANFGTLLGSFAGWALRSFLTDEQLSTWGWRIPFLSGILVSFSGLYLKGHELDDDHGTPNNTDKNDGASPPNDNPLKLAFARHNLRSLLAASMVPMLWSSGFYLSFVWMAIFMADLIDDPVPGSFGVNAGALFFSVCLLFPIAGMASDRYGRRIVMTVGGLSVGILCPFLIVLIGRGNTALAFASQTVIGISLSCWGAPMIAWLVESFEPEARLTSVAIGYNLAVALIGGLTPALATFIVDSFGPVAPGFFYPTIAVVSLTGLWFVAPSAAKPMLVASDDEAEAGIDGGHTRSNGDVRRRQKKEFSAVPNDECVPDDLELI</sequence>
<dbReference type="EMBL" id="CAICTM010000030">
    <property type="protein sequence ID" value="CAB9498044.1"/>
    <property type="molecule type" value="Genomic_DNA"/>
</dbReference>
<feature type="region of interest" description="Disordered" evidence="9">
    <location>
        <begin position="1"/>
        <end position="60"/>
    </location>
</feature>
<dbReference type="Pfam" id="PF07690">
    <property type="entry name" value="MFS_1"/>
    <property type="match status" value="1"/>
</dbReference>
<comment type="similarity">
    <text evidence="2">Belongs to the major facilitator superfamily. Metabolite:H+ Symporter (MHS) family (TC 2.A.1.6) family.</text>
</comment>
<dbReference type="Proteomes" id="UP001153069">
    <property type="component" value="Unassembled WGS sequence"/>
</dbReference>
<evidence type="ECO:0000256" key="4">
    <source>
        <dbReference type="ARBA" id="ARBA00022475"/>
    </source>
</evidence>
<feature type="transmembrane region" description="Helical" evidence="10">
    <location>
        <begin position="142"/>
        <end position="163"/>
    </location>
</feature>
<evidence type="ECO:0000256" key="1">
    <source>
        <dbReference type="ARBA" id="ARBA00004651"/>
    </source>
</evidence>
<feature type="compositionally biased region" description="Low complexity" evidence="9">
    <location>
        <begin position="33"/>
        <end position="42"/>
    </location>
</feature>
<evidence type="ECO:0000256" key="2">
    <source>
        <dbReference type="ARBA" id="ARBA00008240"/>
    </source>
</evidence>
<feature type="transmembrane region" description="Helical" evidence="10">
    <location>
        <begin position="460"/>
        <end position="481"/>
    </location>
</feature>
<keyword evidence="6" id="KW-0769">Symport</keyword>
<evidence type="ECO:0000313" key="12">
    <source>
        <dbReference type="EMBL" id="CAB9498044.1"/>
    </source>
</evidence>
<proteinExistence type="inferred from homology"/>
<feature type="transmembrane region" description="Helical" evidence="10">
    <location>
        <begin position="113"/>
        <end position="133"/>
    </location>
</feature>
<dbReference type="PROSITE" id="PS00216">
    <property type="entry name" value="SUGAR_TRANSPORT_1"/>
    <property type="match status" value="1"/>
</dbReference>
<dbReference type="OrthoDB" id="5296287at2759"/>
<evidence type="ECO:0000259" key="11">
    <source>
        <dbReference type="PROSITE" id="PS50850"/>
    </source>
</evidence>
<dbReference type="SUPFAM" id="SSF103473">
    <property type="entry name" value="MFS general substrate transporter"/>
    <property type="match status" value="1"/>
</dbReference>
<evidence type="ECO:0000256" key="7">
    <source>
        <dbReference type="ARBA" id="ARBA00022989"/>
    </source>
</evidence>
<keyword evidence="3" id="KW-0813">Transport</keyword>
<evidence type="ECO:0000256" key="3">
    <source>
        <dbReference type="ARBA" id="ARBA00022448"/>
    </source>
</evidence>
<keyword evidence="13" id="KW-1185">Reference proteome</keyword>
<feature type="transmembrane region" description="Helical" evidence="10">
    <location>
        <begin position="368"/>
        <end position="388"/>
    </location>
</feature>
<evidence type="ECO:0000256" key="10">
    <source>
        <dbReference type="SAM" id="Phobius"/>
    </source>
</evidence>
<evidence type="ECO:0000256" key="9">
    <source>
        <dbReference type="SAM" id="MobiDB-lite"/>
    </source>
</evidence>
<dbReference type="InterPro" id="IPR020846">
    <property type="entry name" value="MFS_dom"/>
</dbReference>
<dbReference type="InterPro" id="IPR005829">
    <property type="entry name" value="Sugar_transporter_CS"/>
</dbReference>
<feature type="compositionally biased region" description="Basic and acidic residues" evidence="9">
    <location>
        <begin position="503"/>
        <end position="512"/>
    </location>
</feature>